<keyword evidence="2" id="KW-1185">Reference proteome</keyword>
<dbReference type="STRING" id="29170.A0A368F9H9"/>
<evidence type="ECO:0000313" key="2">
    <source>
        <dbReference type="Proteomes" id="UP000252519"/>
    </source>
</evidence>
<dbReference type="OrthoDB" id="10333375at2759"/>
<dbReference type="AlphaFoldDB" id="A0A368F9H9"/>
<gene>
    <name evidence="1" type="ORF">ANCCAN_26595</name>
</gene>
<comment type="caution">
    <text evidence="1">The sequence shown here is derived from an EMBL/GenBank/DDBJ whole genome shotgun (WGS) entry which is preliminary data.</text>
</comment>
<reference evidence="1 2" key="1">
    <citation type="submission" date="2014-10" db="EMBL/GenBank/DDBJ databases">
        <title>Draft genome of the hookworm Ancylostoma caninum.</title>
        <authorList>
            <person name="Mitreva M."/>
        </authorList>
    </citation>
    <scope>NUCLEOTIDE SEQUENCE [LARGE SCALE GENOMIC DNA]</scope>
    <source>
        <strain evidence="1 2">Baltimore</strain>
    </source>
</reference>
<name>A0A368F9H9_ANCCA</name>
<organism evidence="1 2">
    <name type="scientific">Ancylostoma caninum</name>
    <name type="common">Dog hookworm</name>
    <dbReference type="NCBI Taxonomy" id="29170"/>
    <lineage>
        <taxon>Eukaryota</taxon>
        <taxon>Metazoa</taxon>
        <taxon>Ecdysozoa</taxon>
        <taxon>Nematoda</taxon>
        <taxon>Chromadorea</taxon>
        <taxon>Rhabditida</taxon>
        <taxon>Rhabditina</taxon>
        <taxon>Rhabditomorpha</taxon>
        <taxon>Strongyloidea</taxon>
        <taxon>Ancylostomatidae</taxon>
        <taxon>Ancylostomatinae</taxon>
        <taxon>Ancylostoma</taxon>
    </lineage>
</organism>
<protein>
    <submittedName>
        <fullName evidence="1">Uncharacterized protein</fullName>
    </submittedName>
</protein>
<dbReference type="Proteomes" id="UP000252519">
    <property type="component" value="Unassembled WGS sequence"/>
</dbReference>
<accession>A0A368F9H9</accession>
<dbReference type="EMBL" id="JOJR01003705">
    <property type="protein sequence ID" value="RCN27669.1"/>
    <property type="molecule type" value="Genomic_DNA"/>
</dbReference>
<proteinExistence type="predicted"/>
<evidence type="ECO:0000313" key="1">
    <source>
        <dbReference type="EMBL" id="RCN27669.1"/>
    </source>
</evidence>
<sequence>MATTVSVTPQQYRKYSVDGELRLSTGFFQLAKKLGEGMAGWPDSCLRLRLTDGAFHYSGLFVVRSLEAQCDRDNLVGNAENGGEIIAVTKMYINPTGCVGKKDEKTPGKPMLMIAGYELLSRGHPILAVGVSHDGDKVRHFNL</sequence>